<evidence type="ECO:0000256" key="3">
    <source>
        <dbReference type="ARBA" id="ARBA00022607"/>
    </source>
</evidence>
<dbReference type="OMA" id="NCICLAT"/>
<dbReference type="SFLD" id="SFLDS00003">
    <property type="entry name" value="Haloacid_Dehalogenase"/>
    <property type="match status" value="1"/>
</dbReference>
<keyword evidence="3" id="KW-0740">Sodium/potassium transport</keyword>
<dbReference type="InterPro" id="IPR059000">
    <property type="entry name" value="ATPase_P-type_domA"/>
</dbReference>
<dbReference type="SUPFAM" id="SSF81653">
    <property type="entry name" value="Calcium ATPase, transduction domain A"/>
    <property type="match status" value="1"/>
</dbReference>
<dbReference type="Proteomes" id="UP000887565">
    <property type="component" value="Unplaced"/>
</dbReference>
<evidence type="ECO:0000256" key="5">
    <source>
        <dbReference type="ARBA" id="ARBA00022967"/>
    </source>
</evidence>
<keyword evidence="6" id="KW-1133">Transmembrane helix</keyword>
<evidence type="ECO:0000256" key="8">
    <source>
        <dbReference type="ARBA" id="ARBA00023136"/>
    </source>
</evidence>
<dbReference type="InterPro" id="IPR001757">
    <property type="entry name" value="P_typ_ATPase"/>
</dbReference>
<keyword evidence="4" id="KW-0812">Transmembrane</keyword>
<keyword evidence="3" id="KW-0630">Potassium</keyword>
<evidence type="ECO:0000256" key="1">
    <source>
        <dbReference type="ARBA" id="ARBA00004651"/>
    </source>
</evidence>
<dbReference type="SFLD" id="SFLDF00027">
    <property type="entry name" value="p-type_atpase"/>
    <property type="match status" value="1"/>
</dbReference>
<dbReference type="PANTHER" id="PTHR43294">
    <property type="entry name" value="SODIUM/POTASSIUM-TRANSPORTING ATPASE SUBUNIT ALPHA"/>
    <property type="match status" value="1"/>
</dbReference>
<dbReference type="GO" id="GO:0006883">
    <property type="term" value="P:intracellular sodium ion homeostasis"/>
    <property type="evidence" value="ECO:0007669"/>
    <property type="project" value="TreeGrafter"/>
</dbReference>
<evidence type="ECO:0000256" key="9">
    <source>
        <dbReference type="ARBA" id="ARBA00023201"/>
    </source>
</evidence>
<dbReference type="SFLD" id="SFLDG00002">
    <property type="entry name" value="C1.7:_P-type_atpase_like"/>
    <property type="match status" value="1"/>
</dbReference>
<dbReference type="PRINTS" id="PR00120">
    <property type="entry name" value="HATPASE"/>
</dbReference>
<dbReference type="PRINTS" id="PR00119">
    <property type="entry name" value="CATATPASE"/>
</dbReference>
<dbReference type="Gene3D" id="3.40.1110.10">
    <property type="entry name" value="Calcium-transporting ATPase, cytoplasmic domain N"/>
    <property type="match status" value="2"/>
</dbReference>
<dbReference type="NCBIfam" id="TIGR01494">
    <property type="entry name" value="ATPase_P-type"/>
    <property type="match status" value="1"/>
</dbReference>
<dbReference type="PROSITE" id="PS00154">
    <property type="entry name" value="ATPASE_E1_E2"/>
    <property type="match status" value="1"/>
</dbReference>
<dbReference type="Pfam" id="PF08282">
    <property type="entry name" value="Hydrolase_3"/>
    <property type="match status" value="1"/>
</dbReference>
<dbReference type="InterPro" id="IPR023299">
    <property type="entry name" value="ATPase_P-typ_cyto_dom_N"/>
</dbReference>
<keyword evidence="9" id="KW-0406">Ion transport</keyword>
<dbReference type="GO" id="GO:0016887">
    <property type="term" value="F:ATP hydrolysis activity"/>
    <property type="evidence" value="ECO:0007669"/>
    <property type="project" value="InterPro"/>
</dbReference>
<dbReference type="FunFam" id="3.40.50.1000:FF:000004">
    <property type="entry name" value="Sodium/potassium-transporting ATPase subunit alpha"/>
    <property type="match status" value="1"/>
</dbReference>
<evidence type="ECO:0000256" key="10">
    <source>
        <dbReference type="ARBA" id="ARBA00039096"/>
    </source>
</evidence>
<dbReference type="Pfam" id="PF13246">
    <property type="entry name" value="Cation_ATPase"/>
    <property type="match status" value="1"/>
</dbReference>
<dbReference type="InterPro" id="IPR008250">
    <property type="entry name" value="ATPase_P-typ_transduc_dom_A_sf"/>
</dbReference>
<keyword evidence="12" id="KW-1185">Reference proteome</keyword>
<dbReference type="InterPro" id="IPR018303">
    <property type="entry name" value="ATPase_P-typ_P_site"/>
</dbReference>
<dbReference type="Pfam" id="PF00122">
    <property type="entry name" value="E1-E2_ATPase"/>
    <property type="match status" value="1"/>
</dbReference>
<sequence length="422" mass="46310">MAKVVRDAKILEIPTENVVVGDIVDIKGGDRIPADLRIIVAHDLKKFQMCKSGVCLTLTAKRMAKKNCLVKHLEAVETLGSTSTICSDKTGTLTQNRMTVSHLWFDQDFLDADTSENQVKTNYDLGRPTFMALLRIACLCNRAEFKHHQLSIHESDDIQDQSYVLVMKGAPERIIDRCSTILLNGKEEILTKEHRDSFDGAYLELGCLGERVLGFCDFRLPLSEFPKDYTFDSTKVNFPTSGFRFVGLMSMIDPPRAAVPEAVSKCRSAGIKVIMVTGDHPITAQAVAKSVGIITAETPEDIAMRTNIPLEEIDARQATACVVHGSELKSMSQEDLDYIVKHYREIVFARTSPQQKLLIVESCQRNGAIVAVTGDGVNDSPALKQADIGVAMGIAGSDVSKQAADMILLDDNFASIVTGVEE</sequence>
<dbReference type="GO" id="GO:1902600">
    <property type="term" value="P:proton transmembrane transport"/>
    <property type="evidence" value="ECO:0007669"/>
    <property type="project" value="TreeGrafter"/>
</dbReference>
<evidence type="ECO:0000256" key="2">
    <source>
        <dbReference type="ARBA" id="ARBA00022475"/>
    </source>
</evidence>
<dbReference type="InterPro" id="IPR023298">
    <property type="entry name" value="ATPase_P-typ_TM_dom_sf"/>
</dbReference>
<feature type="domain" description="P-type ATPase A" evidence="11">
    <location>
        <begin position="2"/>
        <end position="41"/>
    </location>
</feature>
<protein>
    <recommendedName>
        <fullName evidence="10">Na(+)/K(+)-exchanging ATPase</fullName>
        <ecNumber evidence="10">7.2.2.13</ecNumber>
    </recommendedName>
</protein>
<dbReference type="GO" id="GO:1990573">
    <property type="term" value="P:potassium ion import across plasma membrane"/>
    <property type="evidence" value="ECO:0007669"/>
    <property type="project" value="TreeGrafter"/>
</dbReference>
<evidence type="ECO:0000313" key="12">
    <source>
        <dbReference type="Proteomes" id="UP000887565"/>
    </source>
</evidence>
<evidence type="ECO:0000256" key="6">
    <source>
        <dbReference type="ARBA" id="ARBA00022989"/>
    </source>
</evidence>
<comment type="subcellular location">
    <subcellularLocation>
        <location evidence="1">Cell membrane</location>
        <topology evidence="1">Multi-pass membrane protein</topology>
    </subcellularLocation>
</comment>
<keyword evidence="9" id="KW-0739">Sodium transport</keyword>
<dbReference type="SUPFAM" id="SSF81665">
    <property type="entry name" value="Calcium ATPase, transmembrane domain M"/>
    <property type="match status" value="1"/>
</dbReference>
<evidence type="ECO:0000256" key="7">
    <source>
        <dbReference type="ARBA" id="ARBA00023053"/>
    </source>
</evidence>
<dbReference type="Gene3D" id="1.20.1110.10">
    <property type="entry name" value="Calcium-transporting ATPase, transmembrane domain"/>
    <property type="match status" value="1"/>
</dbReference>
<evidence type="ECO:0000313" key="13">
    <source>
        <dbReference type="WBParaSite" id="nRc.2.0.1.t25972-RA"/>
    </source>
</evidence>
<dbReference type="Gene3D" id="2.70.150.10">
    <property type="entry name" value="Calcium-transporting ATPase, cytoplasmic transduction domain A"/>
    <property type="match status" value="1"/>
</dbReference>
<keyword evidence="8" id="KW-0472">Membrane</keyword>
<dbReference type="InterPro" id="IPR044492">
    <property type="entry name" value="P_typ_ATPase_HD_dom"/>
</dbReference>
<dbReference type="GO" id="GO:0005524">
    <property type="term" value="F:ATP binding"/>
    <property type="evidence" value="ECO:0007669"/>
    <property type="project" value="InterPro"/>
</dbReference>
<name>A0A915JIR2_ROMCU</name>
<dbReference type="GO" id="GO:0030007">
    <property type="term" value="P:intracellular potassium ion homeostasis"/>
    <property type="evidence" value="ECO:0007669"/>
    <property type="project" value="TreeGrafter"/>
</dbReference>
<keyword evidence="9" id="KW-0813">Transport</keyword>
<dbReference type="GO" id="GO:0005886">
    <property type="term" value="C:plasma membrane"/>
    <property type="evidence" value="ECO:0007669"/>
    <property type="project" value="UniProtKB-SubCell"/>
</dbReference>
<reference evidence="13" key="1">
    <citation type="submission" date="2022-11" db="UniProtKB">
        <authorList>
            <consortium name="WormBaseParasite"/>
        </authorList>
    </citation>
    <scope>IDENTIFICATION</scope>
</reference>
<keyword evidence="3" id="KW-0633">Potassium transport</keyword>
<organism evidence="12 13">
    <name type="scientific">Romanomermis culicivorax</name>
    <name type="common">Nematode worm</name>
    <dbReference type="NCBI Taxonomy" id="13658"/>
    <lineage>
        <taxon>Eukaryota</taxon>
        <taxon>Metazoa</taxon>
        <taxon>Ecdysozoa</taxon>
        <taxon>Nematoda</taxon>
        <taxon>Enoplea</taxon>
        <taxon>Dorylaimia</taxon>
        <taxon>Mermithida</taxon>
        <taxon>Mermithoidea</taxon>
        <taxon>Mermithidae</taxon>
        <taxon>Romanomermis</taxon>
    </lineage>
</organism>
<dbReference type="PANTHER" id="PTHR43294:SF13">
    <property type="entry name" value="SODIUM_POTASSIUM-TRANSPORTING ATPASE SUBUNIT ALPHA"/>
    <property type="match status" value="1"/>
</dbReference>
<keyword evidence="7" id="KW-0915">Sodium</keyword>
<dbReference type="InterPro" id="IPR036412">
    <property type="entry name" value="HAD-like_sf"/>
</dbReference>
<accession>A0A915JIR2</accession>
<evidence type="ECO:0000256" key="4">
    <source>
        <dbReference type="ARBA" id="ARBA00022692"/>
    </source>
</evidence>
<proteinExistence type="predicted"/>
<dbReference type="SUPFAM" id="SSF56784">
    <property type="entry name" value="HAD-like"/>
    <property type="match status" value="1"/>
</dbReference>
<keyword evidence="5" id="KW-1278">Translocase</keyword>
<dbReference type="WBParaSite" id="nRc.2.0.1.t25972-RA">
    <property type="protein sequence ID" value="nRc.2.0.1.t25972-RA"/>
    <property type="gene ID" value="nRc.2.0.1.g25972"/>
</dbReference>
<dbReference type="InterPro" id="IPR050510">
    <property type="entry name" value="Cation_transp_ATPase_P-type"/>
</dbReference>
<keyword evidence="2" id="KW-1003">Cell membrane</keyword>
<dbReference type="InterPro" id="IPR023214">
    <property type="entry name" value="HAD_sf"/>
</dbReference>
<dbReference type="GO" id="GO:0036376">
    <property type="term" value="P:sodium ion export across plasma membrane"/>
    <property type="evidence" value="ECO:0007669"/>
    <property type="project" value="TreeGrafter"/>
</dbReference>
<dbReference type="Gene3D" id="3.40.50.1000">
    <property type="entry name" value="HAD superfamily/HAD-like"/>
    <property type="match status" value="2"/>
</dbReference>
<dbReference type="AlphaFoldDB" id="A0A915JIR2"/>
<evidence type="ECO:0000259" key="11">
    <source>
        <dbReference type="Pfam" id="PF00122"/>
    </source>
</evidence>
<dbReference type="GO" id="GO:0005391">
    <property type="term" value="F:P-type sodium:potassium-exchanging transporter activity"/>
    <property type="evidence" value="ECO:0007669"/>
    <property type="project" value="TreeGrafter"/>
</dbReference>
<dbReference type="EC" id="7.2.2.13" evidence="10"/>